<dbReference type="Pfam" id="PF02954">
    <property type="entry name" value="HTH_8"/>
    <property type="match status" value="1"/>
</dbReference>
<dbReference type="InterPro" id="IPR027417">
    <property type="entry name" value="P-loop_NTPase"/>
</dbReference>
<dbReference type="InterPro" id="IPR058031">
    <property type="entry name" value="AAA_lid_NorR"/>
</dbReference>
<comment type="caution">
    <text evidence="8">The sequence shown here is derived from an EMBL/GenBank/DDBJ whole genome shotgun (WGS) entry which is preliminary data.</text>
</comment>
<feature type="region of interest" description="Disordered" evidence="6">
    <location>
        <begin position="637"/>
        <end position="659"/>
    </location>
</feature>
<keyword evidence="5" id="KW-0804">Transcription</keyword>
<dbReference type="Gene3D" id="3.40.50.300">
    <property type="entry name" value="P-loop containing nucleotide triphosphate hydrolases"/>
    <property type="match status" value="1"/>
</dbReference>
<dbReference type="SUPFAM" id="SSF52540">
    <property type="entry name" value="P-loop containing nucleoside triphosphate hydrolases"/>
    <property type="match status" value="1"/>
</dbReference>
<dbReference type="InterPro" id="IPR009057">
    <property type="entry name" value="Homeodomain-like_sf"/>
</dbReference>
<dbReference type="Gene3D" id="1.10.8.60">
    <property type="match status" value="1"/>
</dbReference>
<dbReference type="Gene3D" id="1.10.10.60">
    <property type="entry name" value="Homeodomain-like"/>
    <property type="match status" value="1"/>
</dbReference>
<sequence>MPTYVPAPADRQRAHIATVMAVAERGPGATAAARHDGLIRASWQRCVHEHRLDPGRLQEAVILPQARLREHQQQLDSFLSIARHGLESLYAQVAGQGYVVLLTDARGVTVDFIGDLSLEPHLRRAGLYLGSDWSEHHAGTCGVGTCIRTGQALTVHLDDHFDATHIPLTCTAAPIFDTQGRLQAVLDISQLSSGLPKESQHLALQLVRASAAQVEHAAFLQRHRRDAVLRLSHAPQFLAVQPDYLLAVDEDGRIVGHSRAAQQLFEAGAAGLGASLSRPSALIGRPLDTLLALDLETVARLADGRGSAADIGQGGRDAGTGAQPVQRLHAGADGRAQTLYLQAAAPWRPGAGARTRGGLDAAGPGRHTTEAGPLAALSAGDPALDAQLARAARLVDSPLGLLIHGETGSGKEWLARALHAASRRAAAPFIAVNCAAIPETLIESELFGHLPGSFSGAGSRGKKGLIQEADGGTLFLDEIGDMPLALQARLLRVLAEREVLPIGATRPVPVRLHVLAATHCALDELVRSGRFREDLYYRLAGAVLRLPPLRERADRLALAERMLADRMPGDADVRDDTGWRLSPEARAAIAAHAWPGNLRELRNAMDYARAIGDGRLVRREDLPEAVQWAGEVDEVNDEVETDRAGVKGTPAARNTAPVQAPPARFTPIQALPAGRTPRPASTPATALPDADLPAALAAAGGNVSALARQLGCARMTIYRRLRRLGAVTD</sequence>
<keyword evidence="3" id="KW-0805">Transcription regulation</keyword>
<evidence type="ECO:0000256" key="4">
    <source>
        <dbReference type="ARBA" id="ARBA00023125"/>
    </source>
</evidence>
<reference evidence="8 9" key="1">
    <citation type="submission" date="2024-04" db="EMBL/GenBank/DDBJ databases">
        <title>Novel species of the genus Ideonella isolated from streams.</title>
        <authorList>
            <person name="Lu H."/>
        </authorList>
    </citation>
    <scope>NUCLEOTIDE SEQUENCE [LARGE SCALE GENOMIC DNA]</scope>
    <source>
        <strain evidence="8 9">BYS139W</strain>
    </source>
</reference>
<dbReference type="PROSITE" id="PS00675">
    <property type="entry name" value="SIGMA54_INTERACT_1"/>
    <property type="match status" value="1"/>
</dbReference>
<dbReference type="Pfam" id="PF25601">
    <property type="entry name" value="AAA_lid_14"/>
    <property type="match status" value="1"/>
</dbReference>
<evidence type="ECO:0000256" key="5">
    <source>
        <dbReference type="ARBA" id="ARBA00023163"/>
    </source>
</evidence>
<dbReference type="InterPro" id="IPR003593">
    <property type="entry name" value="AAA+_ATPase"/>
</dbReference>
<dbReference type="PANTHER" id="PTHR32071:SF77">
    <property type="entry name" value="TRANSCRIPTIONAL REGULATORY PROTEIN"/>
    <property type="match status" value="1"/>
</dbReference>
<dbReference type="SUPFAM" id="SSF55781">
    <property type="entry name" value="GAF domain-like"/>
    <property type="match status" value="1"/>
</dbReference>
<dbReference type="InterPro" id="IPR002078">
    <property type="entry name" value="Sigma_54_int"/>
</dbReference>
<dbReference type="CDD" id="cd00009">
    <property type="entry name" value="AAA"/>
    <property type="match status" value="1"/>
</dbReference>
<dbReference type="InterPro" id="IPR002197">
    <property type="entry name" value="HTH_Fis"/>
</dbReference>
<evidence type="ECO:0000256" key="2">
    <source>
        <dbReference type="ARBA" id="ARBA00022840"/>
    </source>
</evidence>
<evidence type="ECO:0000259" key="7">
    <source>
        <dbReference type="PROSITE" id="PS50045"/>
    </source>
</evidence>
<dbReference type="InterPro" id="IPR025943">
    <property type="entry name" value="Sigma_54_int_dom_ATP-bd_2"/>
</dbReference>
<dbReference type="Pfam" id="PF00158">
    <property type="entry name" value="Sigma54_activat"/>
    <property type="match status" value="1"/>
</dbReference>
<dbReference type="PANTHER" id="PTHR32071">
    <property type="entry name" value="TRANSCRIPTIONAL REGULATORY PROTEIN"/>
    <property type="match status" value="1"/>
</dbReference>
<evidence type="ECO:0000256" key="1">
    <source>
        <dbReference type="ARBA" id="ARBA00022741"/>
    </source>
</evidence>
<dbReference type="Proteomes" id="UP001368500">
    <property type="component" value="Unassembled WGS sequence"/>
</dbReference>
<keyword evidence="4" id="KW-0238">DNA-binding</keyword>
<evidence type="ECO:0000313" key="9">
    <source>
        <dbReference type="Proteomes" id="UP001368500"/>
    </source>
</evidence>
<organism evidence="8 9">
    <name type="scientific">Pseudaquabacterium rugosum</name>
    <dbReference type="NCBI Taxonomy" id="2984194"/>
    <lineage>
        <taxon>Bacteria</taxon>
        <taxon>Pseudomonadati</taxon>
        <taxon>Pseudomonadota</taxon>
        <taxon>Betaproteobacteria</taxon>
        <taxon>Burkholderiales</taxon>
        <taxon>Sphaerotilaceae</taxon>
        <taxon>Pseudaquabacterium</taxon>
    </lineage>
</organism>
<keyword evidence="1" id="KW-0547">Nucleotide-binding</keyword>
<dbReference type="EMBL" id="JBBUTF010000015">
    <property type="protein sequence ID" value="MEK8027641.1"/>
    <property type="molecule type" value="Genomic_DNA"/>
</dbReference>
<evidence type="ECO:0000256" key="6">
    <source>
        <dbReference type="SAM" id="MobiDB-lite"/>
    </source>
</evidence>
<dbReference type="InterPro" id="IPR025944">
    <property type="entry name" value="Sigma_54_int_dom_CS"/>
</dbReference>
<dbReference type="PROSITE" id="PS00676">
    <property type="entry name" value="SIGMA54_INTERACT_2"/>
    <property type="match status" value="1"/>
</dbReference>
<protein>
    <submittedName>
        <fullName evidence="8">Sigma-54-dependent Fis family transcriptional regulator</fullName>
    </submittedName>
</protein>
<evidence type="ECO:0000256" key="3">
    <source>
        <dbReference type="ARBA" id="ARBA00023015"/>
    </source>
</evidence>
<feature type="domain" description="Sigma-54 factor interaction" evidence="7">
    <location>
        <begin position="377"/>
        <end position="610"/>
    </location>
</feature>
<dbReference type="SUPFAM" id="SSF46689">
    <property type="entry name" value="Homeodomain-like"/>
    <property type="match status" value="1"/>
</dbReference>
<keyword evidence="9" id="KW-1185">Reference proteome</keyword>
<dbReference type="Pfam" id="PF01590">
    <property type="entry name" value="GAF"/>
    <property type="match status" value="1"/>
</dbReference>
<dbReference type="RefSeq" id="WP_341375422.1">
    <property type="nucleotide sequence ID" value="NZ_JBBUTF010000015.1"/>
</dbReference>
<evidence type="ECO:0000313" key="8">
    <source>
        <dbReference type="EMBL" id="MEK8027641.1"/>
    </source>
</evidence>
<dbReference type="PROSITE" id="PS00688">
    <property type="entry name" value="SIGMA54_INTERACT_3"/>
    <property type="match status" value="1"/>
</dbReference>
<dbReference type="Gene3D" id="3.30.450.40">
    <property type="match status" value="1"/>
</dbReference>
<proteinExistence type="predicted"/>
<dbReference type="InterPro" id="IPR029016">
    <property type="entry name" value="GAF-like_dom_sf"/>
</dbReference>
<name>A0ABU9BCH5_9BURK</name>
<gene>
    <name evidence="8" type="ORF">AACH11_16880</name>
</gene>
<dbReference type="PROSITE" id="PS50045">
    <property type="entry name" value="SIGMA54_INTERACT_4"/>
    <property type="match status" value="1"/>
</dbReference>
<accession>A0ABU9BCH5</accession>
<dbReference type="SMART" id="SM00382">
    <property type="entry name" value="AAA"/>
    <property type="match status" value="1"/>
</dbReference>
<dbReference type="InterPro" id="IPR025662">
    <property type="entry name" value="Sigma_54_int_dom_ATP-bd_1"/>
</dbReference>
<dbReference type="InterPro" id="IPR003018">
    <property type="entry name" value="GAF"/>
</dbReference>
<keyword evidence="2" id="KW-0067">ATP-binding</keyword>